<name>A0ABU4NLY6_9ACTN</name>
<organism evidence="1 2">
    <name type="scientific">Streptomyces europaeiscabiei</name>
    <dbReference type="NCBI Taxonomy" id="146819"/>
    <lineage>
        <taxon>Bacteria</taxon>
        <taxon>Bacillati</taxon>
        <taxon>Actinomycetota</taxon>
        <taxon>Actinomycetes</taxon>
        <taxon>Kitasatosporales</taxon>
        <taxon>Streptomycetaceae</taxon>
        <taxon>Streptomyces</taxon>
    </lineage>
</organism>
<accession>A0ABU4NLY6</accession>
<dbReference type="EMBL" id="JARAYU010000009">
    <property type="protein sequence ID" value="MDX3703212.1"/>
    <property type="molecule type" value="Genomic_DNA"/>
</dbReference>
<sequence>MDYTDCWRFQHLTWLFKNRLLRSGRTRVLLLARSADAWLSPAADGDR</sequence>
<evidence type="ECO:0008006" key="3">
    <source>
        <dbReference type="Google" id="ProtNLM"/>
    </source>
</evidence>
<protein>
    <recommendedName>
        <fullName evidence="3">Transposase</fullName>
    </recommendedName>
</protein>
<reference evidence="1 2" key="1">
    <citation type="journal article" date="2023" name="Microb. Genom.">
        <title>Mesoterricola silvestris gen. nov., sp. nov., Mesoterricola sediminis sp. nov., Geothrix oryzae sp. nov., Geothrix edaphica sp. nov., Geothrix rubra sp. nov., and Geothrix limicola sp. nov., six novel members of Acidobacteriota isolated from soils.</title>
        <authorList>
            <person name="Weisberg A.J."/>
            <person name="Pearce E."/>
            <person name="Kramer C.G."/>
            <person name="Chang J.H."/>
            <person name="Clarke C.R."/>
        </authorList>
    </citation>
    <scope>NUCLEOTIDE SEQUENCE [LARGE SCALE GENOMIC DNA]</scope>
    <source>
        <strain evidence="1 2">ID09-01A</strain>
    </source>
</reference>
<gene>
    <name evidence="1" type="ORF">PV662_26305</name>
</gene>
<dbReference type="Proteomes" id="UP001271274">
    <property type="component" value="Unassembled WGS sequence"/>
</dbReference>
<comment type="caution">
    <text evidence="1">The sequence shown here is derived from an EMBL/GenBank/DDBJ whole genome shotgun (WGS) entry which is preliminary data.</text>
</comment>
<keyword evidence="2" id="KW-1185">Reference proteome</keyword>
<evidence type="ECO:0000313" key="1">
    <source>
        <dbReference type="EMBL" id="MDX3703212.1"/>
    </source>
</evidence>
<proteinExistence type="predicted"/>
<dbReference type="RefSeq" id="WP_179201127.1">
    <property type="nucleotide sequence ID" value="NZ_CP108079.1"/>
</dbReference>
<evidence type="ECO:0000313" key="2">
    <source>
        <dbReference type="Proteomes" id="UP001271274"/>
    </source>
</evidence>